<dbReference type="OrthoDB" id="5513456at2"/>
<feature type="compositionally biased region" description="Polar residues" evidence="1">
    <location>
        <begin position="219"/>
        <end position="230"/>
    </location>
</feature>
<dbReference type="Pfam" id="PF13665">
    <property type="entry name" value="Tox-PAAR-like"/>
    <property type="match status" value="1"/>
</dbReference>
<reference evidence="2 3" key="1">
    <citation type="submission" date="2017-05" db="EMBL/GenBank/DDBJ databases">
        <title>Complete and WGS of Bordetella genogroups.</title>
        <authorList>
            <person name="Spilker T."/>
            <person name="LiPuma J."/>
        </authorList>
    </citation>
    <scope>NUCLEOTIDE SEQUENCE [LARGE SCALE GENOMIC DNA]</scope>
    <source>
        <strain evidence="2 3">AU7206</strain>
    </source>
</reference>
<dbReference type="STRING" id="463040.CAL15_21460"/>
<dbReference type="AlphaFoldDB" id="A0A1W6ZHA9"/>
<evidence type="ECO:0000313" key="2">
    <source>
        <dbReference type="EMBL" id="ARP96709.1"/>
    </source>
</evidence>
<evidence type="ECO:0000256" key="1">
    <source>
        <dbReference type="SAM" id="MobiDB-lite"/>
    </source>
</evidence>
<dbReference type="RefSeq" id="WP_086080355.1">
    <property type="nucleotide sequence ID" value="NZ_CP021111.1"/>
</dbReference>
<feature type="compositionally biased region" description="Low complexity" evidence="1">
    <location>
        <begin position="154"/>
        <end position="171"/>
    </location>
</feature>
<dbReference type="Proteomes" id="UP000194161">
    <property type="component" value="Chromosome"/>
</dbReference>
<accession>A0A1W6ZHA9</accession>
<sequence>MFANCQLMGLDLAFPDICKTPPALIPIPYPNFALGPMAIPNAWNILLMGMPAHNMATVIPMTNGDNPGLALGLISPSVMGPSRHVTCVPNTLFKAIPATRLTSMTVQNRANTVGARIVPSQVKVVLLGSGGSGGGAGSRAAGGAAKGGKGGSRGASQAKGARGGSNAKTASGKGGGGSGRGAGNTGGRGRGGSGGGGKGGGGKGGGGKGGKPRRKSNREQNVGRTPGKNSRTGREVQDRMRKNGKLREDPNTGETQFYSEARKKWYPLRDADMAHTPTDVVTWWNRTGYKFGRKAPEVRKWMLDSKNYTLEHFNPNRAAGARSPEIYRLPAK</sequence>
<proteinExistence type="predicted"/>
<organism evidence="2 3">
    <name type="scientific">Bordetella genomosp. 13</name>
    <dbReference type="NCBI Taxonomy" id="463040"/>
    <lineage>
        <taxon>Bacteria</taxon>
        <taxon>Pseudomonadati</taxon>
        <taxon>Pseudomonadota</taxon>
        <taxon>Betaproteobacteria</taxon>
        <taxon>Burkholderiales</taxon>
        <taxon>Alcaligenaceae</taxon>
        <taxon>Bordetella</taxon>
    </lineage>
</organism>
<feature type="region of interest" description="Disordered" evidence="1">
    <location>
        <begin position="132"/>
        <end position="254"/>
    </location>
</feature>
<evidence type="ECO:0000313" key="3">
    <source>
        <dbReference type="Proteomes" id="UP000194161"/>
    </source>
</evidence>
<keyword evidence="3" id="KW-1185">Reference proteome</keyword>
<protein>
    <submittedName>
        <fullName evidence="2">Uncharacterized protein</fullName>
    </submittedName>
</protein>
<feature type="compositionally biased region" description="Gly residues" evidence="1">
    <location>
        <begin position="172"/>
        <end position="209"/>
    </location>
</feature>
<feature type="compositionally biased region" description="Gly residues" evidence="1">
    <location>
        <begin position="144"/>
        <end position="153"/>
    </location>
</feature>
<name>A0A1W6ZHA9_9BORD</name>
<dbReference type="EMBL" id="CP021111">
    <property type="protein sequence ID" value="ARP96709.1"/>
    <property type="molecule type" value="Genomic_DNA"/>
</dbReference>
<feature type="compositionally biased region" description="Basic and acidic residues" evidence="1">
    <location>
        <begin position="232"/>
        <end position="250"/>
    </location>
</feature>
<gene>
    <name evidence="2" type="ORF">CAL15_21460</name>
</gene>
<dbReference type="CDD" id="cd14740">
    <property type="entry name" value="PAAR_4"/>
    <property type="match status" value="1"/>
</dbReference>
<dbReference type="KEGG" id="bgm:CAL15_21460"/>